<gene>
    <name evidence="2" type="ORF">DNJ73_00440</name>
</gene>
<dbReference type="Proteomes" id="UP000247807">
    <property type="component" value="Unassembled WGS sequence"/>
</dbReference>
<evidence type="ECO:0008006" key="4">
    <source>
        <dbReference type="Google" id="ProtNLM"/>
    </source>
</evidence>
<dbReference type="OrthoDB" id="542078at2"/>
<evidence type="ECO:0000256" key="1">
    <source>
        <dbReference type="SAM" id="Phobius"/>
    </source>
</evidence>
<sequence length="46" mass="5710">MRFIEKHKQWISWYQKKLGLSDYGLLWLVFFKGVFIALILEKLFFQ</sequence>
<keyword evidence="1" id="KW-1133">Transmembrane helix</keyword>
<dbReference type="EMBL" id="QJUE01000001">
    <property type="protein sequence ID" value="PYE03691.1"/>
    <property type="molecule type" value="Genomic_DNA"/>
</dbReference>
<keyword evidence="1" id="KW-0472">Membrane</keyword>
<feature type="transmembrane region" description="Helical" evidence="1">
    <location>
        <begin position="20"/>
        <end position="40"/>
    </location>
</feature>
<keyword evidence="1" id="KW-0812">Transmembrane</keyword>
<organism evidence="2 3">
    <name type="scientific">Prochlorococcus marinus XMU1408</name>
    <dbReference type="NCBI Taxonomy" id="2213228"/>
    <lineage>
        <taxon>Bacteria</taxon>
        <taxon>Bacillati</taxon>
        <taxon>Cyanobacteriota</taxon>
        <taxon>Cyanophyceae</taxon>
        <taxon>Synechococcales</taxon>
        <taxon>Prochlorococcaceae</taxon>
        <taxon>Prochlorococcus</taxon>
    </lineage>
</organism>
<accession>A0A318R7B1</accession>
<dbReference type="AlphaFoldDB" id="A0A318R7B1"/>
<name>A0A318R7B1_PROMR</name>
<protein>
    <recommendedName>
        <fullName evidence="4">Protein family PM-16</fullName>
    </recommendedName>
</protein>
<comment type="caution">
    <text evidence="2">The sequence shown here is derived from an EMBL/GenBank/DDBJ whole genome shotgun (WGS) entry which is preliminary data.</text>
</comment>
<evidence type="ECO:0000313" key="3">
    <source>
        <dbReference type="Proteomes" id="UP000247807"/>
    </source>
</evidence>
<proteinExistence type="predicted"/>
<reference evidence="2 3" key="1">
    <citation type="journal article" date="2018" name="Appl. Environ. Microbiol.">
        <title>Genome rearrangement shapes Prochlorococcus ecological adaptation.</title>
        <authorList>
            <person name="Yan W."/>
            <person name="Wei S."/>
            <person name="Wang Q."/>
            <person name="Xiao X."/>
            <person name="Zeng Q."/>
            <person name="Jiao N."/>
            <person name="Zhang R."/>
        </authorList>
    </citation>
    <scope>NUCLEOTIDE SEQUENCE [LARGE SCALE GENOMIC DNA]</scope>
    <source>
        <strain evidence="2 3">XMU1408</strain>
    </source>
</reference>
<evidence type="ECO:0000313" key="2">
    <source>
        <dbReference type="EMBL" id="PYE03691.1"/>
    </source>
</evidence>